<dbReference type="EMBL" id="FZNO01000007">
    <property type="protein sequence ID" value="SNR44231.1"/>
    <property type="molecule type" value="Genomic_DNA"/>
</dbReference>
<proteinExistence type="predicted"/>
<dbReference type="GO" id="GO:0008237">
    <property type="term" value="F:metallopeptidase activity"/>
    <property type="evidence" value="ECO:0007669"/>
    <property type="project" value="UniProtKB-KW"/>
</dbReference>
<dbReference type="PROSITE" id="PS51257">
    <property type="entry name" value="PROKAR_LIPOPROTEIN"/>
    <property type="match status" value="1"/>
</dbReference>
<reference evidence="1 2" key="1">
    <citation type="submission" date="2017-06" db="EMBL/GenBank/DDBJ databases">
        <authorList>
            <person name="Kim H.J."/>
            <person name="Triplett B.A."/>
        </authorList>
    </citation>
    <scope>NUCLEOTIDE SEQUENCE [LARGE SCALE GENOMIC DNA]</scope>
    <source>
        <strain evidence="1 2">DSM 44272</strain>
    </source>
</reference>
<name>A0A238WD00_9ACTN</name>
<keyword evidence="1" id="KW-0482">Metalloprotease</keyword>
<evidence type="ECO:0000313" key="1">
    <source>
        <dbReference type="EMBL" id="SNR44231.1"/>
    </source>
</evidence>
<dbReference type="AlphaFoldDB" id="A0A238WD00"/>
<evidence type="ECO:0000313" key="2">
    <source>
        <dbReference type="Proteomes" id="UP000198403"/>
    </source>
</evidence>
<organism evidence="1 2">
    <name type="scientific">Blastococcus mobilis</name>
    <dbReference type="NCBI Taxonomy" id="1938746"/>
    <lineage>
        <taxon>Bacteria</taxon>
        <taxon>Bacillati</taxon>
        <taxon>Actinomycetota</taxon>
        <taxon>Actinomycetes</taxon>
        <taxon>Geodermatophilales</taxon>
        <taxon>Geodermatophilaceae</taxon>
        <taxon>Blastococcus</taxon>
    </lineage>
</organism>
<accession>A0A238WD00</accession>
<keyword evidence="1" id="KW-0378">Hydrolase</keyword>
<dbReference type="Proteomes" id="UP000198403">
    <property type="component" value="Unassembled WGS sequence"/>
</dbReference>
<keyword evidence="2" id="KW-1185">Reference proteome</keyword>
<dbReference type="GO" id="GO:0006508">
    <property type="term" value="P:proteolysis"/>
    <property type="evidence" value="ECO:0007669"/>
    <property type="project" value="UniProtKB-KW"/>
</dbReference>
<gene>
    <name evidence="1" type="ORF">SAMN06272737_107117</name>
</gene>
<protein>
    <submittedName>
        <fullName evidence="1">Predicted metalloprotease</fullName>
    </submittedName>
</protein>
<dbReference type="SUPFAM" id="SSF55486">
    <property type="entry name" value="Metalloproteases ('zincins'), catalytic domain"/>
    <property type="match status" value="1"/>
</dbReference>
<dbReference type="RefSeq" id="WP_254920498.1">
    <property type="nucleotide sequence ID" value="NZ_FZNO01000007.1"/>
</dbReference>
<keyword evidence="1" id="KW-0645">Protease</keyword>
<sequence>MARPLRRLMAAVLALTTVGLTGCATIVIGRPEARQAPPPGGGSDAVVGADGGEVDQLAAAALADLEDYWSEVFPEVFGGAFAPLQGGYFSVDPGNVDPAEYPQGVGCGSDPRELENNAFYCQSPNAPNSDSISYDRAFLGELAGQFGRFIPALVMAHEFGHAVQGRVGLPASSITTETQADCLAGSWTRWVADGEAARSRLREPELDELLRGYFQLRDPVGTSSAGESAHGSYFDRASAFQEGFDDGPTACRDNFGPDRIFTQGQFVTDEDFQRQGNAPYRDLIGYVEEALPAFWEEAFTDVFGESFDPPAVEPFAGTAPDCAPDDRDLVYCEEGNLVGYDERDLTQDVYRIGDYAVATGIAIPYALAARGQLGLDPADPDALRSAVCLTGWFSAAVYQRQVPGVLASPGDLDESVLFLLVYGVEEEVLGAADLSGFQLVDLFRAGFVEGVSACDVE</sequence>